<evidence type="ECO:0000256" key="5">
    <source>
        <dbReference type="RuleBase" id="RU365090"/>
    </source>
</evidence>
<protein>
    <recommendedName>
        <fullName evidence="5">Molybdopterin molybdenumtransferase</fullName>
        <ecNumber evidence="5">2.10.1.1</ecNumber>
    </recommendedName>
</protein>
<reference evidence="9" key="1">
    <citation type="submission" date="2017-06" db="EMBL/GenBank/DDBJ databases">
        <authorList>
            <person name="Varghese N."/>
            <person name="Submissions S."/>
        </authorList>
    </citation>
    <scope>NUCLEOTIDE SEQUENCE [LARGE SCALE GENOMIC DNA]</scope>
    <source>
        <strain evidence="9">JCM 23211</strain>
    </source>
</reference>
<comment type="catalytic activity">
    <reaction evidence="4">
        <text>adenylyl-molybdopterin + molybdate = Mo-molybdopterin + AMP + H(+)</text>
        <dbReference type="Rhea" id="RHEA:35047"/>
        <dbReference type="ChEBI" id="CHEBI:15378"/>
        <dbReference type="ChEBI" id="CHEBI:36264"/>
        <dbReference type="ChEBI" id="CHEBI:62727"/>
        <dbReference type="ChEBI" id="CHEBI:71302"/>
        <dbReference type="ChEBI" id="CHEBI:456215"/>
        <dbReference type="EC" id="2.10.1.1"/>
    </reaction>
</comment>
<keyword evidence="9" id="KW-1185">Reference proteome</keyword>
<name>A0A239LUZ7_9NOCA</name>
<sequence>MSRSSRDFHAVVLAGGAARRMGGIDKPGLRVGATSLVEKAVDAVAAARRIVVVGPHRANLADDILQTREEPAHSGPVSAIAAGLQALSSSDSDVVVVLAADLPSVDAASIATLLAALDDSSAVFASDQDGRTQYLFGAWRRSVLEQKISELDTPAGQPVRCILPATFDTVTITGVDDCDTPADLRLARERNAVHASGIEFARESIREQLPPLAIRRVSPTDAEGGVLAEPLISAAALPHVDTSAMDGYAVSGAEPWTLREDVAYAGTSGLGALRDGDAVRIATGARVPSGATSVVRDEHVVVGDDGRLRRLPGTPVKDDSRRRGEDWQPETELVAAGTTVTAAVASVALSAEVSEVTIRGPVRARTVFSGNEIRSKGPLDPGQTRDSIGPVLPRYLRSCSIDTADSVHLDDTADAFDDLLDRSTDVDLLVVVGATGGGAADQLRSALERASATTIVNRVPVRPGGSQITAVLPNGVVVLGLPGNPLAAVSTLMMTAPAIVDALTGRTPPAPWLGYLTNTTDVDSDVARIVPVMRDGAGWRADAAVRTAHLLHLVGHNALAVVPPHISPDEPVELLPLLR</sequence>
<dbReference type="SUPFAM" id="SSF63882">
    <property type="entry name" value="MoeA N-terminal region -like"/>
    <property type="match status" value="1"/>
</dbReference>
<dbReference type="RefSeq" id="WP_281254442.1">
    <property type="nucleotide sequence ID" value="NZ_FZOW01000014.1"/>
</dbReference>
<dbReference type="Gene3D" id="2.170.190.11">
    <property type="entry name" value="Molybdopterin biosynthesis moea protein, domain 3"/>
    <property type="match status" value="1"/>
</dbReference>
<dbReference type="EMBL" id="FZOW01000014">
    <property type="protein sequence ID" value="SNT33529.1"/>
    <property type="molecule type" value="Genomic_DNA"/>
</dbReference>
<dbReference type="Pfam" id="PF00994">
    <property type="entry name" value="MoCF_biosynth"/>
    <property type="match status" value="1"/>
</dbReference>
<dbReference type="Pfam" id="PF12804">
    <property type="entry name" value="NTP_transf_3"/>
    <property type="match status" value="1"/>
</dbReference>
<dbReference type="Gene3D" id="3.90.105.10">
    <property type="entry name" value="Molybdopterin biosynthesis moea protein, domain 2"/>
    <property type="match status" value="1"/>
</dbReference>
<dbReference type="PANTHER" id="PTHR10192:SF5">
    <property type="entry name" value="GEPHYRIN"/>
    <property type="match status" value="1"/>
</dbReference>
<dbReference type="InterPro" id="IPR001453">
    <property type="entry name" value="MoaB/Mog_dom"/>
</dbReference>
<dbReference type="GO" id="GO:0046872">
    <property type="term" value="F:metal ion binding"/>
    <property type="evidence" value="ECO:0007669"/>
    <property type="project" value="UniProtKB-UniRule"/>
</dbReference>
<evidence type="ECO:0000313" key="9">
    <source>
        <dbReference type="Proteomes" id="UP000198327"/>
    </source>
</evidence>
<dbReference type="SMART" id="SM00852">
    <property type="entry name" value="MoCF_biosynth"/>
    <property type="match status" value="1"/>
</dbReference>
<dbReference type="Gene3D" id="3.40.980.10">
    <property type="entry name" value="MoaB/Mog-like domain"/>
    <property type="match status" value="1"/>
</dbReference>
<dbReference type="InterPro" id="IPR036425">
    <property type="entry name" value="MoaB/Mog-like_dom_sf"/>
</dbReference>
<dbReference type="Proteomes" id="UP000198327">
    <property type="component" value="Unassembled WGS sequence"/>
</dbReference>
<feature type="compositionally biased region" description="Basic and acidic residues" evidence="6">
    <location>
        <begin position="316"/>
        <end position="326"/>
    </location>
</feature>
<keyword evidence="3 5" id="KW-0500">Molybdenum</keyword>
<comment type="cofactor">
    <cofactor evidence="5">
        <name>Mg(2+)</name>
        <dbReference type="ChEBI" id="CHEBI:18420"/>
    </cofactor>
</comment>
<evidence type="ECO:0000313" key="8">
    <source>
        <dbReference type="EMBL" id="SNT33529.1"/>
    </source>
</evidence>
<dbReference type="GO" id="GO:0006777">
    <property type="term" value="P:Mo-molybdopterin cofactor biosynthetic process"/>
    <property type="evidence" value="ECO:0007669"/>
    <property type="project" value="UniProtKB-UniRule"/>
</dbReference>
<dbReference type="SUPFAM" id="SSF53218">
    <property type="entry name" value="Molybdenum cofactor biosynthesis proteins"/>
    <property type="match status" value="1"/>
</dbReference>
<dbReference type="Pfam" id="PF03453">
    <property type="entry name" value="MoeA_N"/>
    <property type="match status" value="1"/>
</dbReference>
<accession>A0A239LUZ7</accession>
<organism evidence="8 9">
    <name type="scientific">Rhodococcoides kyotonense</name>
    <dbReference type="NCBI Taxonomy" id="398843"/>
    <lineage>
        <taxon>Bacteria</taxon>
        <taxon>Bacillati</taxon>
        <taxon>Actinomycetota</taxon>
        <taxon>Actinomycetes</taxon>
        <taxon>Mycobacteriales</taxon>
        <taxon>Nocardiaceae</taxon>
        <taxon>Rhodococcoides</taxon>
    </lineage>
</organism>
<comment type="similarity">
    <text evidence="2 5">Belongs to the MoeA family.</text>
</comment>
<comment type="function">
    <text evidence="1 5">Catalyzes the insertion of molybdate into adenylated molybdopterin with the concomitant release of AMP.</text>
</comment>
<feature type="domain" description="MoaB/Mog" evidence="7">
    <location>
        <begin position="365"/>
        <end position="502"/>
    </location>
</feature>
<dbReference type="AlphaFoldDB" id="A0A239LUZ7"/>
<dbReference type="InterPro" id="IPR025877">
    <property type="entry name" value="MobA-like_NTP_Trfase"/>
</dbReference>
<dbReference type="GO" id="GO:0016779">
    <property type="term" value="F:nucleotidyltransferase activity"/>
    <property type="evidence" value="ECO:0007669"/>
    <property type="project" value="UniProtKB-ARBA"/>
</dbReference>
<dbReference type="Gene3D" id="2.40.340.10">
    <property type="entry name" value="MoeA, C-terminal, domain IV"/>
    <property type="match status" value="1"/>
</dbReference>
<dbReference type="SUPFAM" id="SSF53448">
    <property type="entry name" value="Nucleotide-diphospho-sugar transferases"/>
    <property type="match status" value="1"/>
</dbReference>
<keyword evidence="5" id="KW-0479">Metal-binding</keyword>
<keyword evidence="5" id="KW-0808">Transferase</keyword>
<dbReference type="STRING" id="398843.A3K89_15550"/>
<evidence type="ECO:0000259" key="7">
    <source>
        <dbReference type="SMART" id="SM00852"/>
    </source>
</evidence>
<dbReference type="GO" id="GO:0005829">
    <property type="term" value="C:cytosol"/>
    <property type="evidence" value="ECO:0007669"/>
    <property type="project" value="TreeGrafter"/>
</dbReference>
<dbReference type="InterPro" id="IPR036135">
    <property type="entry name" value="MoeA_linker/N_sf"/>
</dbReference>
<evidence type="ECO:0000256" key="2">
    <source>
        <dbReference type="ARBA" id="ARBA00010763"/>
    </source>
</evidence>
<evidence type="ECO:0000256" key="1">
    <source>
        <dbReference type="ARBA" id="ARBA00002901"/>
    </source>
</evidence>
<evidence type="ECO:0000256" key="4">
    <source>
        <dbReference type="ARBA" id="ARBA00047317"/>
    </source>
</evidence>
<dbReference type="GO" id="GO:0061599">
    <property type="term" value="F:molybdopterin molybdotransferase activity"/>
    <property type="evidence" value="ECO:0007669"/>
    <property type="project" value="UniProtKB-UniRule"/>
</dbReference>
<evidence type="ECO:0000256" key="3">
    <source>
        <dbReference type="ARBA" id="ARBA00022505"/>
    </source>
</evidence>
<gene>
    <name evidence="8" type="ORF">SAMN05421642_11476</name>
</gene>
<dbReference type="InterPro" id="IPR029044">
    <property type="entry name" value="Nucleotide-diphossugar_trans"/>
</dbReference>
<keyword evidence="5" id="KW-0460">Magnesium</keyword>
<dbReference type="InterPro" id="IPR005110">
    <property type="entry name" value="MoeA_linker/N"/>
</dbReference>
<feature type="region of interest" description="Disordered" evidence="6">
    <location>
        <begin position="306"/>
        <end position="327"/>
    </location>
</feature>
<dbReference type="UniPathway" id="UPA00344"/>
<dbReference type="PANTHER" id="PTHR10192">
    <property type="entry name" value="MOLYBDOPTERIN BIOSYNTHESIS PROTEIN"/>
    <property type="match status" value="1"/>
</dbReference>
<dbReference type="InterPro" id="IPR038987">
    <property type="entry name" value="MoeA-like"/>
</dbReference>
<dbReference type="EC" id="2.10.1.1" evidence="5"/>
<dbReference type="InterPro" id="IPR036688">
    <property type="entry name" value="MoeA_C_domain_IV_sf"/>
</dbReference>
<evidence type="ECO:0000256" key="6">
    <source>
        <dbReference type="SAM" id="MobiDB-lite"/>
    </source>
</evidence>
<dbReference type="Gene3D" id="3.90.550.10">
    <property type="entry name" value="Spore Coat Polysaccharide Biosynthesis Protein SpsA, Chain A"/>
    <property type="match status" value="1"/>
</dbReference>
<comment type="pathway">
    <text evidence="5">Cofactor biosynthesis; molybdopterin biosynthesis.</text>
</comment>
<proteinExistence type="inferred from homology"/>
<keyword evidence="5" id="KW-0501">Molybdenum cofactor biosynthesis</keyword>